<evidence type="ECO:0000313" key="17">
    <source>
        <dbReference type="EMBL" id="TRD21603.1"/>
    </source>
</evidence>
<evidence type="ECO:0000256" key="2">
    <source>
        <dbReference type="ARBA" id="ARBA00009450"/>
    </source>
</evidence>
<keyword evidence="14" id="KW-0449">Lipoprotein</keyword>
<evidence type="ECO:0000256" key="6">
    <source>
        <dbReference type="ARBA" id="ARBA00022692"/>
    </source>
</evidence>
<dbReference type="GO" id="GO:0006811">
    <property type="term" value="P:monoatomic ion transport"/>
    <property type="evidence" value="ECO:0007669"/>
    <property type="project" value="UniProtKB-KW"/>
</dbReference>
<dbReference type="GO" id="GO:0015288">
    <property type="term" value="F:porin activity"/>
    <property type="evidence" value="ECO:0007669"/>
    <property type="project" value="UniProtKB-KW"/>
</dbReference>
<keyword evidence="4" id="KW-1134">Transmembrane beta strand</keyword>
<evidence type="ECO:0000259" key="16">
    <source>
        <dbReference type="Pfam" id="PF22461"/>
    </source>
</evidence>
<dbReference type="GO" id="GO:0046930">
    <property type="term" value="C:pore complex"/>
    <property type="evidence" value="ECO:0007669"/>
    <property type="project" value="UniProtKB-KW"/>
</dbReference>
<dbReference type="EMBL" id="VFSV01000011">
    <property type="protein sequence ID" value="TRD21603.1"/>
    <property type="molecule type" value="Genomic_DNA"/>
</dbReference>
<dbReference type="OrthoDB" id="7198507at2"/>
<feature type="domain" description="SLBB" evidence="16">
    <location>
        <begin position="153"/>
        <end position="227"/>
    </location>
</feature>
<sequence>MALLAGCGLPRSGPTKPEIYAGSVEREGDAFVVPVTRWVTTATAAEERLTFSPAFTSVGKIGADTIRAGDTLSLTIYENVDDGLLSPVGASASTIAQIQVNADGYIYVPYAGRIRAAGNSPEAIRQIISARLGAQTPDPQVSVARAAGTGATVSIVGNVGLQGVQPIESFTRTLTAMLAASGGISVDPEVALVTVSRGGREEKVWLQDIYENPGLDIALRDGDRILVEADPRTYTVLGTAQGGSVLQFEERRISALQAIGQMGGLNPTSADPTGVFVLRDEPQNIARTVLGRDDLVGPQRMIYVLDLTKPNGLFEARDFSIKDDDTIFVTEAPYAQFAKIISTITSSAGSVTGLSNQIDNF</sequence>
<keyword evidence="18" id="KW-1185">Reference proteome</keyword>
<keyword evidence="7" id="KW-0732">Signal</keyword>
<dbReference type="Proteomes" id="UP000318590">
    <property type="component" value="Unassembled WGS sequence"/>
</dbReference>
<evidence type="ECO:0000256" key="14">
    <source>
        <dbReference type="ARBA" id="ARBA00023288"/>
    </source>
</evidence>
<name>A0A547Q5G1_9RHOB</name>
<keyword evidence="12" id="KW-0564">Palmitate</keyword>
<evidence type="ECO:0000256" key="9">
    <source>
        <dbReference type="ARBA" id="ARBA00023065"/>
    </source>
</evidence>
<keyword evidence="8" id="KW-0625">Polysaccharide transport</keyword>
<evidence type="ECO:0000256" key="4">
    <source>
        <dbReference type="ARBA" id="ARBA00022452"/>
    </source>
</evidence>
<evidence type="ECO:0000256" key="12">
    <source>
        <dbReference type="ARBA" id="ARBA00023139"/>
    </source>
</evidence>
<dbReference type="GO" id="GO:0015159">
    <property type="term" value="F:polysaccharide transmembrane transporter activity"/>
    <property type="evidence" value="ECO:0007669"/>
    <property type="project" value="InterPro"/>
</dbReference>
<comment type="subcellular location">
    <subcellularLocation>
        <location evidence="1">Cell outer membrane</location>
        <topology evidence="1">Multi-pass membrane protein</topology>
    </subcellularLocation>
</comment>
<keyword evidence="6" id="KW-0812">Transmembrane</keyword>
<evidence type="ECO:0000256" key="11">
    <source>
        <dbReference type="ARBA" id="ARBA00023136"/>
    </source>
</evidence>
<proteinExistence type="inferred from homology"/>
<evidence type="ECO:0000256" key="3">
    <source>
        <dbReference type="ARBA" id="ARBA00022448"/>
    </source>
</evidence>
<dbReference type="InterPro" id="IPR049712">
    <property type="entry name" value="Poly_export"/>
</dbReference>
<evidence type="ECO:0000256" key="7">
    <source>
        <dbReference type="ARBA" id="ARBA00022729"/>
    </source>
</evidence>
<evidence type="ECO:0000256" key="1">
    <source>
        <dbReference type="ARBA" id="ARBA00004571"/>
    </source>
</evidence>
<dbReference type="GO" id="GO:0009279">
    <property type="term" value="C:cell outer membrane"/>
    <property type="evidence" value="ECO:0007669"/>
    <property type="project" value="UniProtKB-SubCell"/>
</dbReference>
<dbReference type="AlphaFoldDB" id="A0A547Q5G1"/>
<evidence type="ECO:0000256" key="5">
    <source>
        <dbReference type="ARBA" id="ARBA00022597"/>
    </source>
</evidence>
<dbReference type="PANTHER" id="PTHR33619">
    <property type="entry name" value="POLYSACCHARIDE EXPORT PROTEIN GFCE-RELATED"/>
    <property type="match status" value="1"/>
</dbReference>
<accession>A0A547Q5G1</accession>
<dbReference type="Pfam" id="PF02563">
    <property type="entry name" value="Poly_export"/>
    <property type="match status" value="1"/>
</dbReference>
<keyword evidence="13" id="KW-0998">Cell outer membrane</keyword>
<keyword evidence="11" id="KW-0472">Membrane</keyword>
<keyword evidence="9" id="KW-0406">Ion transport</keyword>
<dbReference type="Gene3D" id="3.10.560.10">
    <property type="entry name" value="Outer membrane lipoprotein wza domain like"/>
    <property type="match status" value="2"/>
</dbReference>
<keyword evidence="10" id="KW-0626">Porin</keyword>
<dbReference type="InterPro" id="IPR003715">
    <property type="entry name" value="Poly_export_N"/>
</dbReference>
<dbReference type="InterPro" id="IPR054765">
    <property type="entry name" value="SLBB_dom"/>
</dbReference>
<dbReference type="Pfam" id="PF22461">
    <property type="entry name" value="SLBB_2"/>
    <property type="match status" value="1"/>
</dbReference>
<comment type="similarity">
    <text evidence="2">Belongs to the BexD/CtrA/VexA family.</text>
</comment>
<comment type="caution">
    <text evidence="17">The sequence shown here is derived from an EMBL/GenBank/DDBJ whole genome shotgun (WGS) entry which is preliminary data.</text>
</comment>
<reference evidence="17 18" key="1">
    <citation type="submission" date="2019-06" db="EMBL/GenBank/DDBJ databases">
        <title>Paenimaribius caenipelagi gen. nov., sp. nov., isolated from a tidal flat.</title>
        <authorList>
            <person name="Yoon J.-H."/>
        </authorList>
    </citation>
    <scope>NUCLEOTIDE SEQUENCE [LARGE SCALE GENOMIC DNA]</scope>
    <source>
        <strain evidence="17 18">JBTF-M29</strain>
    </source>
</reference>
<keyword evidence="3" id="KW-0813">Transport</keyword>
<keyword evidence="5" id="KW-0762">Sugar transport</keyword>
<evidence type="ECO:0000256" key="13">
    <source>
        <dbReference type="ARBA" id="ARBA00023237"/>
    </source>
</evidence>
<evidence type="ECO:0000313" key="18">
    <source>
        <dbReference type="Proteomes" id="UP000318590"/>
    </source>
</evidence>
<feature type="domain" description="Polysaccharide export protein N-terminal" evidence="15">
    <location>
        <begin position="65"/>
        <end position="143"/>
    </location>
</feature>
<evidence type="ECO:0000256" key="8">
    <source>
        <dbReference type="ARBA" id="ARBA00023047"/>
    </source>
</evidence>
<dbReference type="PANTHER" id="PTHR33619:SF3">
    <property type="entry name" value="POLYSACCHARIDE EXPORT PROTEIN GFCE-RELATED"/>
    <property type="match status" value="1"/>
</dbReference>
<organism evidence="17 18">
    <name type="scientific">Palleronia caenipelagi</name>
    <dbReference type="NCBI Taxonomy" id="2489174"/>
    <lineage>
        <taxon>Bacteria</taxon>
        <taxon>Pseudomonadati</taxon>
        <taxon>Pseudomonadota</taxon>
        <taxon>Alphaproteobacteria</taxon>
        <taxon>Rhodobacterales</taxon>
        <taxon>Roseobacteraceae</taxon>
        <taxon>Palleronia</taxon>
    </lineage>
</organism>
<evidence type="ECO:0000259" key="15">
    <source>
        <dbReference type="Pfam" id="PF02563"/>
    </source>
</evidence>
<protein>
    <submittedName>
        <fullName evidence="17">Polysaccharide export protein</fullName>
    </submittedName>
</protein>
<evidence type="ECO:0000256" key="10">
    <source>
        <dbReference type="ARBA" id="ARBA00023114"/>
    </source>
</evidence>
<dbReference type="Gene3D" id="3.30.1950.10">
    <property type="entry name" value="wza like domain"/>
    <property type="match status" value="1"/>
</dbReference>
<gene>
    <name evidence="17" type="ORF">FEV53_08900</name>
</gene>